<evidence type="ECO:0000313" key="4">
    <source>
        <dbReference type="Proteomes" id="UP000244913"/>
    </source>
</evidence>
<organism evidence="3 4">
    <name type="scientific">Caulobacter radicis</name>
    <dbReference type="NCBI Taxonomy" id="2172650"/>
    <lineage>
        <taxon>Bacteria</taxon>
        <taxon>Pseudomonadati</taxon>
        <taxon>Pseudomonadota</taxon>
        <taxon>Alphaproteobacteria</taxon>
        <taxon>Caulobacterales</taxon>
        <taxon>Caulobacteraceae</taxon>
        <taxon>Caulobacter</taxon>
    </lineage>
</organism>
<protein>
    <submittedName>
        <fullName evidence="3">Uncharacterized protein</fullName>
    </submittedName>
</protein>
<evidence type="ECO:0000313" key="3">
    <source>
        <dbReference type="EMBL" id="PVM76380.1"/>
    </source>
</evidence>
<dbReference type="EMBL" id="QDKP01000051">
    <property type="protein sequence ID" value="PVM76380.1"/>
    <property type="molecule type" value="Genomic_DNA"/>
</dbReference>
<gene>
    <name evidence="3" type="ORF">DDF65_17810</name>
</gene>
<keyword evidence="2" id="KW-1133">Transmembrane helix</keyword>
<keyword evidence="4" id="KW-1185">Reference proteome</keyword>
<dbReference type="Proteomes" id="UP000244913">
    <property type="component" value="Unassembled WGS sequence"/>
</dbReference>
<keyword evidence="2" id="KW-0472">Membrane</keyword>
<evidence type="ECO:0000256" key="1">
    <source>
        <dbReference type="SAM" id="MobiDB-lite"/>
    </source>
</evidence>
<dbReference type="AlphaFoldDB" id="A0A2T9J5W8"/>
<comment type="caution">
    <text evidence="3">The sequence shown here is derived from an EMBL/GenBank/DDBJ whole genome shotgun (WGS) entry which is preliminary data.</text>
</comment>
<feature type="transmembrane region" description="Helical" evidence="2">
    <location>
        <begin position="43"/>
        <end position="76"/>
    </location>
</feature>
<dbReference type="RefSeq" id="WP_116568991.1">
    <property type="nucleotide sequence ID" value="NZ_QDKP01000051.1"/>
</dbReference>
<name>A0A2T9J5W8_9CAUL</name>
<evidence type="ECO:0000256" key="2">
    <source>
        <dbReference type="SAM" id="Phobius"/>
    </source>
</evidence>
<accession>A0A2T9J5W8</accession>
<feature type="compositionally biased region" description="Low complexity" evidence="1">
    <location>
        <begin position="94"/>
        <end position="104"/>
    </location>
</feature>
<reference evidence="3 4" key="1">
    <citation type="submission" date="2018-04" db="EMBL/GenBank/DDBJ databases">
        <title>The genome sequence of Caulobacter sp. 736.</title>
        <authorList>
            <person name="Gao J."/>
            <person name="Sun J."/>
        </authorList>
    </citation>
    <scope>NUCLEOTIDE SEQUENCE [LARGE SCALE GENOMIC DNA]</scope>
    <source>
        <strain evidence="3 4">736</strain>
    </source>
</reference>
<feature type="transmembrane region" description="Helical" evidence="2">
    <location>
        <begin position="7"/>
        <end position="37"/>
    </location>
</feature>
<feature type="region of interest" description="Disordered" evidence="1">
    <location>
        <begin position="83"/>
        <end position="104"/>
    </location>
</feature>
<keyword evidence="2" id="KW-0812">Transmembrane</keyword>
<proteinExistence type="predicted"/>
<sequence length="104" mass="10779">MNKVITLLMIGFTLALLKAAAIALVLILLVLLLYAFILRPGDTLALLACLGLLGLAGAHPLAVIITIGIVGVASAAASLIPRAHSHAPPERRPQTTPQLTTTSR</sequence>